<evidence type="ECO:0000259" key="8">
    <source>
        <dbReference type="PROSITE" id="PS50850"/>
    </source>
</evidence>
<feature type="region of interest" description="Disordered" evidence="6">
    <location>
        <begin position="393"/>
        <end position="432"/>
    </location>
</feature>
<sequence length="432" mass="44259">MRSNPGPGLLFVLVCAMGAGPVMNYGISATSTLIIADLGISESQFGLLAATCFASAALSSMSLGRLSDRISSRSQMLIIFGGTALALVLMAVSGNYLWLLAAVLLSGPAQAISNPTTNRIIIHAVQPGKRPGWMGIKQSGVQASQLFSSLFFPAAALFAGWRGAAVGAALVLGLLLAYAWQRLPAEPRGTSGTERERPSAERRFPTAVWLLAAFALFSGAGMQATNVYLPLFAQRELGFSLLLAGATAAAAGVVGVASRVLWGRRMAEGVRASTLLLILAAGAICGAALLLAAGETGNPALLWAGVVFHGASVLGVNVVVMAGVLREVPKERVGAASGAVSLGMYAGFATGPLAMGLLLEYSGDFLDGWIFIGASYLVCVLVGLAYLRLGRRAAGSGSHSPRTAADQDGESPEGENGTGREAAGTGNPRLPE</sequence>
<keyword evidence="2" id="KW-1003">Cell membrane</keyword>
<feature type="domain" description="Major facilitator superfamily (MFS) profile" evidence="8">
    <location>
        <begin position="1"/>
        <end position="391"/>
    </location>
</feature>
<comment type="subcellular location">
    <subcellularLocation>
        <location evidence="1">Cell membrane</location>
        <topology evidence="1">Multi-pass membrane protein</topology>
    </subcellularLocation>
</comment>
<dbReference type="InterPro" id="IPR011701">
    <property type="entry name" value="MFS"/>
</dbReference>
<dbReference type="PROSITE" id="PS50850">
    <property type="entry name" value="MFS"/>
    <property type="match status" value="1"/>
</dbReference>
<dbReference type="PANTHER" id="PTHR43124">
    <property type="entry name" value="PURINE EFFLUX PUMP PBUE"/>
    <property type="match status" value="1"/>
</dbReference>
<feature type="transmembrane region" description="Helical" evidence="7">
    <location>
        <begin position="337"/>
        <end position="357"/>
    </location>
</feature>
<dbReference type="Proteomes" id="UP001063368">
    <property type="component" value="Chromosome"/>
</dbReference>
<dbReference type="InterPro" id="IPR020846">
    <property type="entry name" value="MFS_dom"/>
</dbReference>
<evidence type="ECO:0000313" key="10">
    <source>
        <dbReference type="Proteomes" id="UP001063368"/>
    </source>
</evidence>
<dbReference type="RefSeq" id="WP_226802336.1">
    <property type="nucleotide sequence ID" value="NZ_BAAAKG010000001.1"/>
</dbReference>
<gene>
    <name evidence="9" type="ORF">N9A08_15045</name>
</gene>
<evidence type="ECO:0000256" key="5">
    <source>
        <dbReference type="ARBA" id="ARBA00023136"/>
    </source>
</evidence>
<keyword evidence="5 7" id="KW-0472">Membrane</keyword>
<dbReference type="InterPro" id="IPR050189">
    <property type="entry name" value="MFS_Efflux_Transporters"/>
</dbReference>
<dbReference type="Gene3D" id="1.20.1250.20">
    <property type="entry name" value="MFS general substrate transporter like domains"/>
    <property type="match status" value="2"/>
</dbReference>
<protein>
    <submittedName>
        <fullName evidence="9">MFS transporter</fullName>
    </submittedName>
</protein>
<evidence type="ECO:0000256" key="1">
    <source>
        <dbReference type="ARBA" id="ARBA00004651"/>
    </source>
</evidence>
<feature type="transmembrane region" description="Helical" evidence="7">
    <location>
        <begin position="241"/>
        <end position="262"/>
    </location>
</feature>
<dbReference type="PANTHER" id="PTHR43124:SF3">
    <property type="entry name" value="CHLORAMPHENICOL EFFLUX PUMP RV0191"/>
    <property type="match status" value="1"/>
</dbReference>
<keyword evidence="4 7" id="KW-1133">Transmembrane helix</keyword>
<keyword evidence="3 7" id="KW-0812">Transmembrane</keyword>
<name>A0ABY6FSW4_9MICC</name>
<evidence type="ECO:0000256" key="3">
    <source>
        <dbReference type="ARBA" id="ARBA00022692"/>
    </source>
</evidence>
<dbReference type="GeneID" id="95606606"/>
<evidence type="ECO:0000256" key="2">
    <source>
        <dbReference type="ARBA" id="ARBA00022475"/>
    </source>
</evidence>
<feature type="transmembrane region" description="Helical" evidence="7">
    <location>
        <begin position="150"/>
        <end position="178"/>
    </location>
</feature>
<organism evidence="9 10">
    <name type="scientific">Arthrobacter koreensis</name>
    <dbReference type="NCBI Taxonomy" id="199136"/>
    <lineage>
        <taxon>Bacteria</taxon>
        <taxon>Bacillati</taxon>
        <taxon>Actinomycetota</taxon>
        <taxon>Actinomycetes</taxon>
        <taxon>Micrococcales</taxon>
        <taxon>Micrococcaceae</taxon>
        <taxon>Arthrobacter</taxon>
    </lineage>
</organism>
<evidence type="ECO:0000256" key="4">
    <source>
        <dbReference type="ARBA" id="ARBA00022989"/>
    </source>
</evidence>
<evidence type="ECO:0000313" key="9">
    <source>
        <dbReference type="EMBL" id="UYB35912.1"/>
    </source>
</evidence>
<dbReference type="SUPFAM" id="SSF103473">
    <property type="entry name" value="MFS general substrate transporter"/>
    <property type="match status" value="1"/>
</dbReference>
<reference evidence="9" key="1">
    <citation type="submission" date="2022-09" db="EMBL/GenBank/DDBJ databases">
        <authorList>
            <person name="Li D."/>
            <person name="Cheng J."/>
            <person name="Li Y."/>
        </authorList>
    </citation>
    <scope>NUCLEOTIDE SEQUENCE</scope>
    <source>
        <strain evidence="9">DL</strain>
    </source>
</reference>
<feature type="transmembrane region" description="Helical" evidence="7">
    <location>
        <begin position="300"/>
        <end position="325"/>
    </location>
</feature>
<feature type="transmembrane region" description="Helical" evidence="7">
    <location>
        <begin position="46"/>
        <end position="64"/>
    </location>
</feature>
<proteinExistence type="predicted"/>
<feature type="transmembrane region" description="Helical" evidence="7">
    <location>
        <begin position="76"/>
        <end position="98"/>
    </location>
</feature>
<feature type="transmembrane region" description="Helical" evidence="7">
    <location>
        <begin position="369"/>
        <end position="387"/>
    </location>
</feature>
<feature type="transmembrane region" description="Helical" evidence="7">
    <location>
        <begin position="274"/>
        <end position="294"/>
    </location>
</feature>
<accession>A0ABY6FSW4</accession>
<evidence type="ECO:0000256" key="6">
    <source>
        <dbReference type="SAM" id="MobiDB-lite"/>
    </source>
</evidence>
<evidence type="ECO:0000256" key="7">
    <source>
        <dbReference type="SAM" id="Phobius"/>
    </source>
</evidence>
<keyword evidence="10" id="KW-1185">Reference proteome</keyword>
<feature type="transmembrane region" description="Helical" evidence="7">
    <location>
        <begin position="207"/>
        <end position="229"/>
    </location>
</feature>
<dbReference type="InterPro" id="IPR036259">
    <property type="entry name" value="MFS_trans_sf"/>
</dbReference>
<dbReference type="EMBL" id="CP106856">
    <property type="protein sequence ID" value="UYB35912.1"/>
    <property type="molecule type" value="Genomic_DNA"/>
</dbReference>
<dbReference type="Pfam" id="PF07690">
    <property type="entry name" value="MFS_1"/>
    <property type="match status" value="1"/>
</dbReference>